<organism evidence="20 21">
    <name type="scientific">Lutimaribacter saemankumensis</name>
    <dbReference type="NCBI Taxonomy" id="490829"/>
    <lineage>
        <taxon>Bacteria</taxon>
        <taxon>Pseudomonadati</taxon>
        <taxon>Pseudomonadota</taxon>
        <taxon>Alphaproteobacteria</taxon>
        <taxon>Rhodobacterales</taxon>
        <taxon>Roseobacteraceae</taxon>
        <taxon>Lutimaribacter</taxon>
    </lineage>
</organism>
<keyword evidence="13 19" id="KW-1133">Transmembrane helix</keyword>
<dbReference type="Pfam" id="PF01148">
    <property type="entry name" value="CTP_transf_1"/>
    <property type="match status" value="1"/>
</dbReference>
<evidence type="ECO:0000313" key="21">
    <source>
        <dbReference type="Proteomes" id="UP000199340"/>
    </source>
</evidence>
<feature type="transmembrane region" description="Helical" evidence="19">
    <location>
        <begin position="38"/>
        <end position="56"/>
    </location>
</feature>
<protein>
    <recommendedName>
        <fullName evidence="7 18">Phosphatidate cytidylyltransferase</fullName>
        <ecNumber evidence="6 18">2.7.7.41</ecNumber>
    </recommendedName>
</protein>
<keyword evidence="12 18" id="KW-0548">Nucleotidyltransferase</keyword>
<dbReference type="PANTHER" id="PTHR46382:SF1">
    <property type="entry name" value="PHOSPHATIDATE CYTIDYLYLTRANSFERASE"/>
    <property type="match status" value="1"/>
</dbReference>
<evidence type="ECO:0000256" key="16">
    <source>
        <dbReference type="ARBA" id="ARBA00023209"/>
    </source>
</evidence>
<evidence type="ECO:0000256" key="17">
    <source>
        <dbReference type="ARBA" id="ARBA00023264"/>
    </source>
</evidence>
<feature type="transmembrane region" description="Helical" evidence="19">
    <location>
        <begin position="132"/>
        <end position="151"/>
    </location>
</feature>
<proteinExistence type="inferred from homology"/>
<dbReference type="GO" id="GO:0004605">
    <property type="term" value="F:phosphatidate cytidylyltransferase activity"/>
    <property type="evidence" value="ECO:0007669"/>
    <property type="project" value="UniProtKB-EC"/>
</dbReference>
<keyword evidence="16" id="KW-0594">Phospholipid biosynthesis</keyword>
<keyword evidence="17" id="KW-1208">Phospholipid metabolism</keyword>
<keyword evidence="8" id="KW-1003">Cell membrane</keyword>
<comment type="similarity">
    <text evidence="5 18">Belongs to the CDS family.</text>
</comment>
<feature type="transmembrane region" description="Helical" evidence="19">
    <location>
        <begin position="76"/>
        <end position="100"/>
    </location>
</feature>
<keyword evidence="21" id="KW-1185">Reference proteome</keyword>
<evidence type="ECO:0000256" key="14">
    <source>
        <dbReference type="ARBA" id="ARBA00023098"/>
    </source>
</evidence>
<evidence type="ECO:0000256" key="18">
    <source>
        <dbReference type="RuleBase" id="RU003938"/>
    </source>
</evidence>
<evidence type="ECO:0000256" key="5">
    <source>
        <dbReference type="ARBA" id="ARBA00010185"/>
    </source>
</evidence>
<evidence type="ECO:0000256" key="13">
    <source>
        <dbReference type="ARBA" id="ARBA00022989"/>
    </source>
</evidence>
<evidence type="ECO:0000256" key="3">
    <source>
        <dbReference type="ARBA" id="ARBA00005119"/>
    </source>
</evidence>
<evidence type="ECO:0000256" key="9">
    <source>
        <dbReference type="ARBA" id="ARBA00022516"/>
    </source>
</evidence>
<dbReference type="PROSITE" id="PS01315">
    <property type="entry name" value="CDS"/>
    <property type="match status" value="1"/>
</dbReference>
<dbReference type="InterPro" id="IPR000374">
    <property type="entry name" value="PC_trans"/>
</dbReference>
<evidence type="ECO:0000256" key="11">
    <source>
        <dbReference type="ARBA" id="ARBA00022692"/>
    </source>
</evidence>
<feature type="transmembrane region" description="Helical" evidence="19">
    <location>
        <begin position="107"/>
        <end position="126"/>
    </location>
</feature>
<dbReference type="OrthoDB" id="9799199at2"/>
<evidence type="ECO:0000256" key="8">
    <source>
        <dbReference type="ARBA" id="ARBA00022475"/>
    </source>
</evidence>
<comment type="pathway">
    <text evidence="4">Lipid metabolism.</text>
</comment>
<feature type="transmembrane region" description="Helical" evidence="19">
    <location>
        <begin position="12"/>
        <end position="31"/>
    </location>
</feature>
<dbReference type="EMBL" id="FNEB01000010">
    <property type="protein sequence ID" value="SDJ21596.1"/>
    <property type="molecule type" value="Genomic_DNA"/>
</dbReference>
<evidence type="ECO:0000256" key="6">
    <source>
        <dbReference type="ARBA" id="ARBA00012487"/>
    </source>
</evidence>
<evidence type="ECO:0000256" key="4">
    <source>
        <dbReference type="ARBA" id="ARBA00005189"/>
    </source>
</evidence>
<dbReference type="UniPathway" id="UPA00557">
    <property type="reaction ID" value="UER00614"/>
</dbReference>
<comment type="catalytic activity">
    <reaction evidence="1 18">
        <text>a 1,2-diacyl-sn-glycero-3-phosphate + CTP + H(+) = a CDP-1,2-diacyl-sn-glycerol + diphosphate</text>
        <dbReference type="Rhea" id="RHEA:16229"/>
        <dbReference type="ChEBI" id="CHEBI:15378"/>
        <dbReference type="ChEBI" id="CHEBI:33019"/>
        <dbReference type="ChEBI" id="CHEBI:37563"/>
        <dbReference type="ChEBI" id="CHEBI:58332"/>
        <dbReference type="ChEBI" id="CHEBI:58608"/>
        <dbReference type="EC" id="2.7.7.41"/>
    </reaction>
</comment>
<accession>A0A1G8RXD7</accession>
<dbReference type="EC" id="2.7.7.41" evidence="6 18"/>
<feature type="transmembrane region" description="Helical" evidence="19">
    <location>
        <begin position="172"/>
        <end position="191"/>
    </location>
</feature>
<dbReference type="GO" id="GO:0016024">
    <property type="term" value="P:CDP-diacylglycerol biosynthetic process"/>
    <property type="evidence" value="ECO:0007669"/>
    <property type="project" value="UniProtKB-UniPathway"/>
</dbReference>
<keyword evidence="11 18" id="KW-0812">Transmembrane</keyword>
<keyword evidence="10 18" id="KW-0808">Transferase</keyword>
<evidence type="ECO:0000313" key="20">
    <source>
        <dbReference type="EMBL" id="SDJ21596.1"/>
    </source>
</evidence>
<keyword evidence="15 19" id="KW-0472">Membrane</keyword>
<dbReference type="GO" id="GO:0005886">
    <property type="term" value="C:plasma membrane"/>
    <property type="evidence" value="ECO:0007669"/>
    <property type="project" value="UniProtKB-SubCell"/>
</dbReference>
<comment type="subcellular location">
    <subcellularLocation>
        <location evidence="2">Cell membrane</location>
        <topology evidence="2">Multi-pass membrane protein</topology>
    </subcellularLocation>
</comment>
<evidence type="ECO:0000256" key="10">
    <source>
        <dbReference type="ARBA" id="ARBA00022679"/>
    </source>
</evidence>
<comment type="pathway">
    <text evidence="3 18">Phospholipid metabolism; CDP-diacylglycerol biosynthesis; CDP-diacylglycerol from sn-glycerol 3-phosphate: step 3/3.</text>
</comment>
<evidence type="ECO:0000256" key="2">
    <source>
        <dbReference type="ARBA" id="ARBA00004651"/>
    </source>
</evidence>
<reference evidence="20 21" key="1">
    <citation type="submission" date="2016-10" db="EMBL/GenBank/DDBJ databases">
        <authorList>
            <person name="de Groot N.N."/>
        </authorList>
    </citation>
    <scope>NUCLEOTIDE SEQUENCE [LARGE SCALE GENOMIC DNA]</scope>
    <source>
        <strain evidence="20 21">DSM 28010</strain>
    </source>
</reference>
<keyword evidence="14" id="KW-0443">Lipid metabolism</keyword>
<dbReference type="PANTHER" id="PTHR46382">
    <property type="entry name" value="PHOSPHATIDATE CYTIDYLYLTRANSFERASE"/>
    <property type="match status" value="1"/>
</dbReference>
<sequence>MSAPTSKWDDLWVRIASAAAMLAIGGVEVWLGGLWFHVFAGLLIGVMIWELVRMLTGKGDGRAAQLGALSGAVMIALNYVPGIVVLPVIAGIVALGAVLIRSYRKSWLLYAPMILLAGYSLCWMRDGLGVEFLIWLLCVVIASDVAGYFAGRMIGGPKFWPAISPKKTWSGTVAGWIGAGLVGLYFVHVFSDFFEKPAQPLTVVVFSMFVGFAAQMGDIAESAIKRRAGVKDSSSLIPGHGGLLDRFDGLIGGALVVLVLGLFQ</sequence>
<dbReference type="AlphaFoldDB" id="A0A1G8RXD7"/>
<keyword evidence="9" id="KW-0444">Lipid biosynthesis</keyword>
<evidence type="ECO:0000256" key="7">
    <source>
        <dbReference type="ARBA" id="ARBA00019373"/>
    </source>
</evidence>
<gene>
    <name evidence="20" type="ORF">SAMN05421850_11046</name>
</gene>
<name>A0A1G8RXD7_9RHOB</name>
<dbReference type="RefSeq" id="WP_090029935.1">
    <property type="nucleotide sequence ID" value="NZ_FNEB01000010.1"/>
</dbReference>
<evidence type="ECO:0000256" key="19">
    <source>
        <dbReference type="SAM" id="Phobius"/>
    </source>
</evidence>
<evidence type="ECO:0000256" key="12">
    <source>
        <dbReference type="ARBA" id="ARBA00022695"/>
    </source>
</evidence>
<dbReference type="STRING" id="490829.SAMN05421850_11046"/>
<dbReference type="Proteomes" id="UP000199340">
    <property type="component" value="Unassembled WGS sequence"/>
</dbReference>
<evidence type="ECO:0000256" key="15">
    <source>
        <dbReference type="ARBA" id="ARBA00023136"/>
    </source>
</evidence>
<feature type="transmembrane region" description="Helical" evidence="19">
    <location>
        <begin position="203"/>
        <end position="223"/>
    </location>
</feature>
<evidence type="ECO:0000256" key="1">
    <source>
        <dbReference type="ARBA" id="ARBA00001698"/>
    </source>
</evidence>